<feature type="compositionally biased region" description="Basic and acidic residues" evidence="1">
    <location>
        <begin position="119"/>
        <end position="131"/>
    </location>
</feature>
<dbReference type="EMBL" id="JBHUDP010000002">
    <property type="protein sequence ID" value="MFD1685427.1"/>
    <property type="molecule type" value="Genomic_DNA"/>
</dbReference>
<feature type="domain" description="DUF8054" evidence="3">
    <location>
        <begin position="7"/>
        <end position="77"/>
    </location>
</feature>
<dbReference type="Proteomes" id="UP001597092">
    <property type="component" value="Unassembled WGS sequence"/>
</dbReference>
<keyword evidence="2" id="KW-0812">Transmembrane</keyword>
<dbReference type="Pfam" id="PF26238">
    <property type="entry name" value="DUF8054_M"/>
    <property type="match status" value="1"/>
</dbReference>
<protein>
    <submittedName>
        <fullName evidence="5">Uncharacterized protein</fullName>
    </submittedName>
</protein>
<evidence type="ECO:0000259" key="4">
    <source>
        <dbReference type="Pfam" id="PF26238"/>
    </source>
</evidence>
<reference evidence="5 6" key="1">
    <citation type="journal article" date="2019" name="Int. J. Syst. Evol. Microbiol.">
        <title>The Global Catalogue of Microorganisms (GCM) 10K type strain sequencing project: providing services to taxonomists for standard genome sequencing and annotation.</title>
        <authorList>
            <consortium name="The Broad Institute Genomics Platform"/>
            <consortium name="The Broad Institute Genome Sequencing Center for Infectious Disease"/>
            <person name="Wu L."/>
            <person name="Ma J."/>
        </authorList>
    </citation>
    <scope>NUCLEOTIDE SEQUENCE [LARGE SCALE GENOMIC DNA]</scope>
    <source>
        <strain evidence="5 6">CGMCC 1.10387</strain>
    </source>
</reference>
<evidence type="ECO:0000259" key="3">
    <source>
        <dbReference type="Pfam" id="PF26236"/>
    </source>
</evidence>
<dbReference type="InterPro" id="IPR058775">
    <property type="entry name" value="DUF8054_M"/>
</dbReference>
<feature type="transmembrane region" description="Helical" evidence="2">
    <location>
        <begin position="45"/>
        <end position="63"/>
    </location>
</feature>
<evidence type="ECO:0000313" key="6">
    <source>
        <dbReference type="Proteomes" id="UP001597092"/>
    </source>
</evidence>
<evidence type="ECO:0000256" key="1">
    <source>
        <dbReference type="SAM" id="MobiDB-lite"/>
    </source>
</evidence>
<keyword evidence="6" id="KW-1185">Reference proteome</keyword>
<keyword evidence="2" id="KW-0472">Membrane</keyword>
<feature type="region of interest" description="Disordered" evidence="1">
    <location>
        <begin position="85"/>
        <end position="131"/>
    </location>
</feature>
<sequence length="298" mass="31214">MRQSFLTDFRNPEHTGENRCWPCTAVNVAIVGVASAVLFPVSPVLSVVAAAVGLLLVVVRGYVIPGTPRFAPRLVARLPGGDALFHDAPEEPSGSLSPDGGASESDRAVGGGEPAGDDPPGHADESAESPDRGVLLERLVEAGVLDDDGERVAPTAAFEERWHAEMAELRDADTEALADAALEISPATESHAVRQDGQEWVALSSGAEHAIEETWLTRPIAIAEIGGGRAAADFVDDDETALAAAQTCRMFLEDCPDCGTELERGDDASCCGGYHGSGGVPSETLFCPSCEARVYTFE</sequence>
<feature type="domain" description="DUF8054" evidence="4">
    <location>
        <begin position="137"/>
        <end position="237"/>
    </location>
</feature>
<evidence type="ECO:0000256" key="2">
    <source>
        <dbReference type="SAM" id="Phobius"/>
    </source>
</evidence>
<keyword evidence="2" id="KW-1133">Transmembrane helix</keyword>
<evidence type="ECO:0000313" key="5">
    <source>
        <dbReference type="EMBL" id="MFD1685427.1"/>
    </source>
</evidence>
<gene>
    <name evidence="5" type="ORF">ACFSAS_07350</name>
</gene>
<dbReference type="AlphaFoldDB" id="A0ABD6DVZ8"/>
<dbReference type="RefSeq" id="WP_256306564.1">
    <property type="nucleotide sequence ID" value="NZ_JANHAW010000001.1"/>
</dbReference>
<comment type="caution">
    <text evidence="5">The sequence shown here is derived from an EMBL/GenBank/DDBJ whole genome shotgun (WGS) entry which is preliminary data.</text>
</comment>
<name>A0ABD6DVZ8_9EURY</name>
<accession>A0ABD6DVZ8</accession>
<dbReference type="InterPro" id="IPR058674">
    <property type="entry name" value="DUF8054_N"/>
</dbReference>
<organism evidence="5 6">
    <name type="scientific">Halobellus litoreus</name>
    <dbReference type="NCBI Taxonomy" id="755310"/>
    <lineage>
        <taxon>Archaea</taxon>
        <taxon>Methanobacteriati</taxon>
        <taxon>Methanobacteriota</taxon>
        <taxon>Stenosarchaea group</taxon>
        <taxon>Halobacteria</taxon>
        <taxon>Halobacteriales</taxon>
        <taxon>Haloferacaceae</taxon>
        <taxon>Halobellus</taxon>
    </lineage>
</organism>
<dbReference type="Pfam" id="PF26236">
    <property type="entry name" value="DUF8054_N"/>
    <property type="match status" value="1"/>
</dbReference>
<proteinExistence type="predicted"/>